<dbReference type="Proteomes" id="UP000007464">
    <property type="component" value="Chromosome"/>
</dbReference>
<reference evidence="11 12" key="1">
    <citation type="journal article" date="2010" name="BMC Genomics">
        <title>Unprecedented loss of ammonia assimilation capability in a urease-encoding bacterial mutualist.</title>
        <authorList>
            <person name="Williams L.E."/>
            <person name="Wernegreen J.J."/>
        </authorList>
    </citation>
    <scope>NUCLEOTIDE SEQUENCE [LARGE SCALE GENOMIC DNA]</scope>
    <source>
        <strain evidence="11 12">BVAF</strain>
    </source>
</reference>
<sequence length="210" mass="23894">MFSGIIQAVVPVHQIYKETTHFIKYTIKFPPHLLIKLTIGSSISNNGCCLTVVSINQNLVSFHIIHETLKLTNMNKLKIGDLINIEKSIRYNSRIGGHLMNGHVDCTGEIKKVINFKKNKIIWIKINNNYFQKYIIQQGSIGIDGVSLTINKILNNYIRICLIPHTTNNTTLGIKKTGNIVNIEIDFITKIITNTTEKILYNANYTLIRK</sequence>
<dbReference type="EC" id="2.5.1.9" evidence="4 8"/>
<dbReference type="PANTHER" id="PTHR21098">
    <property type="entry name" value="RIBOFLAVIN SYNTHASE ALPHA CHAIN"/>
    <property type="match status" value="1"/>
</dbReference>
<dbReference type="InterPro" id="IPR023366">
    <property type="entry name" value="ATP_synth_asu-like_sf"/>
</dbReference>
<organism evidence="11 12">
    <name type="scientific">Blochmanniella vafra (strain BVAF)</name>
    <dbReference type="NCBI Taxonomy" id="859654"/>
    <lineage>
        <taxon>Bacteria</taxon>
        <taxon>Pseudomonadati</taxon>
        <taxon>Pseudomonadota</taxon>
        <taxon>Gammaproteobacteria</taxon>
        <taxon>Enterobacterales</taxon>
        <taxon>Enterobacteriaceae</taxon>
        <taxon>ant endosymbionts</taxon>
        <taxon>Candidatus Blochmanniella</taxon>
    </lineage>
</organism>
<name>E8Q668_BLOVB</name>
<comment type="catalytic activity">
    <reaction evidence="1">
        <text>2 6,7-dimethyl-8-(1-D-ribityl)lumazine + H(+) = 5-amino-6-(D-ribitylamino)uracil + riboflavin</text>
        <dbReference type="Rhea" id="RHEA:20772"/>
        <dbReference type="ChEBI" id="CHEBI:15378"/>
        <dbReference type="ChEBI" id="CHEBI:15934"/>
        <dbReference type="ChEBI" id="CHEBI:57986"/>
        <dbReference type="ChEBI" id="CHEBI:58201"/>
        <dbReference type="EC" id="2.5.1.9"/>
    </reaction>
</comment>
<evidence type="ECO:0000256" key="5">
    <source>
        <dbReference type="ARBA" id="ARBA00013950"/>
    </source>
</evidence>
<keyword evidence="7" id="KW-0677">Repeat</keyword>
<evidence type="ECO:0000256" key="6">
    <source>
        <dbReference type="ARBA" id="ARBA00022619"/>
    </source>
</evidence>
<dbReference type="RefSeq" id="WP_013516687.1">
    <property type="nucleotide sequence ID" value="NC_014909.2"/>
</dbReference>
<gene>
    <name evidence="11" type="primary">ribE</name>
    <name evidence="11" type="ordered locus">BVAF_369</name>
</gene>
<dbReference type="AlphaFoldDB" id="E8Q668"/>
<dbReference type="NCBIfam" id="NF006767">
    <property type="entry name" value="PRK09289.1"/>
    <property type="match status" value="1"/>
</dbReference>
<evidence type="ECO:0000256" key="1">
    <source>
        <dbReference type="ARBA" id="ARBA00000968"/>
    </source>
</evidence>
<evidence type="ECO:0000256" key="9">
    <source>
        <dbReference type="PROSITE-ProRule" id="PRU00524"/>
    </source>
</evidence>
<feature type="domain" description="Lumazine-binding" evidence="10">
    <location>
        <begin position="99"/>
        <end position="196"/>
    </location>
</feature>
<dbReference type="CDD" id="cd00402">
    <property type="entry name" value="Riboflavin_synthase_like"/>
    <property type="match status" value="1"/>
</dbReference>
<dbReference type="SUPFAM" id="SSF63380">
    <property type="entry name" value="Riboflavin synthase domain-like"/>
    <property type="match status" value="2"/>
</dbReference>
<protein>
    <recommendedName>
        <fullName evidence="5 8">Riboflavin synthase</fullName>
        <ecNumber evidence="4 8">2.5.1.9</ecNumber>
    </recommendedName>
</protein>
<dbReference type="Gene3D" id="2.40.30.20">
    <property type="match status" value="2"/>
</dbReference>
<dbReference type="PIRSF" id="PIRSF000498">
    <property type="entry name" value="Riboflavin_syn_A"/>
    <property type="match status" value="1"/>
</dbReference>
<keyword evidence="12" id="KW-1185">Reference proteome</keyword>
<dbReference type="NCBIfam" id="TIGR00187">
    <property type="entry name" value="ribE"/>
    <property type="match status" value="1"/>
</dbReference>
<evidence type="ECO:0000256" key="8">
    <source>
        <dbReference type="NCBIfam" id="TIGR00187"/>
    </source>
</evidence>
<feature type="repeat" description="Lumazine-binding" evidence="9">
    <location>
        <begin position="1"/>
        <end position="98"/>
    </location>
</feature>
<dbReference type="InterPro" id="IPR001783">
    <property type="entry name" value="Lumazine-bd"/>
</dbReference>
<dbReference type="HOGENOM" id="CLU_034388_0_1_6"/>
<dbReference type="InterPro" id="IPR026017">
    <property type="entry name" value="Lumazine-bd_dom"/>
</dbReference>
<feature type="repeat" description="Lumazine-binding" evidence="9">
    <location>
        <begin position="99"/>
        <end position="196"/>
    </location>
</feature>
<dbReference type="GO" id="GO:0009231">
    <property type="term" value="P:riboflavin biosynthetic process"/>
    <property type="evidence" value="ECO:0007669"/>
    <property type="project" value="UniProtKB-UniPathway"/>
</dbReference>
<dbReference type="GO" id="GO:0004746">
    <property type="term" value="F:riboflavin synthase activity"/>
    <property type="evidence" value="ECO:0007669"/>
    <property type="project" value="UniProtKB-UniRule"/>
</dbReference>
<dbReference type="NCBIfam" id="NF009566">
    <property type="entry name" value="PRK13020.1"/>
    <property type="match status" value="1"/>
</dbReference>
<dbReference type="PROSITE" id="PS51177">
    <property type="entry name" value="LUMAZINE_BIND"/>
    <property type="match status" value="2"/>
</dbReference>
<evidence type="ECO:0000313" key="12">
    <source>
        <dbReference type="Proteomes" id="UP000007464"/>
    </source>
</evidence>
<dbReference type="EMBL" id="CP002189">
    <property type="protein sequence ID" value="ADV33762.1"/>
    <property type="molecule type" value="Genomic_DNA"/>
</dbReference>
<dbReference type="GO" id="GO:0005829">
    <property type="term" value="C:cytosol"/>
    <property type="evidence" value="ECO:0007669"/>
    <property type="project" value="TreeGrafter"/>
</dbReference>
<dbReference type="PANTHER" id="PTHR21098:SF0">
    <property type="entry name" value="RIBOFLAVIN SYNTHASE"/>
    <property type="match status" value="1"/>
</dbReference>
<accession>E8Q668</accession>
<dbReference type="OrthoDB" id="9788537at2"/>
<evidence type="ECO:0000256" key="2">
    <source>
        <dbReference type="ARBA" id="ARBA00002803"/>
    </source>
</evidence>
<dbReference type="STRING" id="859654.BVAF_369"/>
<comment type="pathway">
    <text evidence="3">Cofactor biosynthesis; riboflavin biosynthesis; riboflavin from 2-hydroxy-3-oxobutyl phosphate and 5-amino-6-(D-ribitylamino)uracil: step 2/2.</text>
</comment>
<dbReference type="KEGG" id="bva:BVAF_369"/>
<feature type="domain" description="Lumazine-binding" evidence="10">
    <location>
        <begin position="1"/>
        <end position="98"/>
    </location>
</feature>
<keyword evidence="6" id="KW-0686">Riboflavin biosynthesis</keyword>
<proteinExistence type="predicted"/>
<comment type="function">
    <text evidence="2">Catalyzes the dismutation of two molecules of 6,7-dimethyl-8-ribityllumazine, resulting in the formation of riboflavin and 5-amino-6-(D-ribitylamino)uracil.</text>
</comment>
<evidence type="ECO:0000256" key="4">
    <source>
        <dbReference type="ARBA" id="ARBA00012827"/>
    </source>
</evidence>
<evidence type="ECO:0000256" key="7">
    <source>
        <dbReference type="ARBA" id="ARBA00022737"/>
    </source>
</evidence>
<evidence type="ECO:0000313" key="11">
    <source>
        <dbReference type="EMBL" id="ADV33762.1"/>
    </source>
</evidence>
<evidence type="ECO:0000256" key="3">
    <source>
        <dbReference type="ARBA" id="ARBA00004887"/>
    </source>
</evidence>
<dbReference type="InterPro" id="IPR017938">
    <property type="entry name" value="Riboflavin_synthase-like_b-brl"/>
</dbReference>
<dbReference type="UniPathway" id="UPA00275">
    <property type="reaction ID" value="UER00405"/>
</dbReference>
<dbReference type="Pfam" id="PF00677">
    <property type="entry name" value="Lum_binding"/>
    <property type="match status" value="2"/>
</dbReference>
<evidence type="ECO:0000259" key="10">
    <source>
        <dbReference type="PROSITE" id="PS51177"/>
    </source>
</evidence>